<evidence type="ECO:0000313" key="1">
    <source>
        <dbReference type="EMBL" id="ETW30879.1"/>
    </source>
</evidence>
<gene>
    <name evidence="1" type="ORF">PFFCH_01675</name>
</gene>
<dbReference type="Proteomes" id="UP000030656">
    <property type="component" value="Unassembled WGS sequence"/>
</dbReference>
<dbReference type="AlphaFoldDB" id="A0A024VQ92"/>
<reference evidence="1 2" key="2">
    <citation type="submission" date="2013-02" db="EMBL/GenBank/DDBJ databases">
        <title>The Genome Sequence of Plasmodium falciparum FCH/4.</title>
        <authorList>
            <consortium name="The Broad Institute Genome Sequencing Platform"/>
            <consortium name="The Broad Institute Genome Sequencing Center for Infectious Disease"/>
            <person name="Neafsey D."/>
            <person name="Cheeseman I."/>
            <person name="Volkman S."/>
            <person name="Adams J."/>
            <person name="Walker B."/>
            <person name="Young S.K."/>
            <person name="Zeng Q."/>
            <person name="Gargeya S."/>
            <person name="Fitzgerald M."/>
            <person name="Haas B."/>
            <person name="Abouelleil A."/>
            <person name="Alvarado L."/>
            <person name="Arachchi H.M."/>
            <person name="Berlin A.M."/>
            <person name="Chapman S.B."/>
            <person name="Dewar J."/>
            <person name="Goldberg J."/>
            <person name="Griggs A."/>
            <person name="Gujja S."/>
            <person name="Hansen M."/>
            <person name="Howarth C."/>
            <person name="Imamovic A."/>
            <person name="Larimer J."/>
            <person name="McCowan C."/>
            <person name="Murphy C."/>
            <person name="Neiman D."/>
            <person name="Pearson M."/>
            <person name="Priest M."/>
            <person name="Roberts A."/>
            <person name="Saif S."/>
            <person name="Shea T."/>
            <person name="Sisk P."/>
            <person name="Sykes S."/>
            <person name="Wortman J."/>
            <person name="Nusbaum C."/>
            <person name="Birren B."/>
        </authorList>
    </citation>
    <scope>NUCLEOTIDE SEQUENCE [LARGE SCALE GENOMIC DNA]</scope>
    <source>
        <strain evidence="1 2">FCH/4</strain>
    </source>
</reference>
<organism evidence="1 2">
    <name type="scientific">Plasmodium falciparum FCH/4</name>
    <dbReference type="NCBI Taxonomy" id="1036724"/>
    <lineage>
        <taxon>Eukaryota</taxon>
        <taxon>Sar</taxon>
        <taxon>Alveolata</taxon>
        <taxon>Apicomplexa</taxon>
        <taxon>Aconoidasida</taxon>
        <taxon>Haemosporida</taxon>
        <taxon>Plasmodiidae</taxon>
        <taxon>Plasmodium</taxon>
        <taxon>Plasmodium (Laverania)</taxon>
    </lineage>
</organism>
<name>A0A024VQ92_PLAFA</name>
<dbReference type="EMBL" id="KI927882">
    <property type="protein sequence ID" value="ETW30879.1"/>
    <property type="molecule type" value="Genomic_DNA"/>
</dbReference>
<accession>A0A024VQ92</accession>
<sequence>MASYGLYIHAYIHTYIKKKKKKKMIQRKNDDEKKIKIVDTFCVSDDVHVKSILENNNIKVEVITQKCDIYVYIYVCIFF</sequence>
<reference evidence="1 2" key="1">
    <citation type="submission" date="2013-02" db="EMBL/GenBank/DDBJ databases">
        <title>The Genome Annotation of Plasmodium falciparum FCH/4.</title>
        <authorList>
            <consortium name="The Broad Institute Genome Sequencing Platform"/>
            <consortium name="The Broad Institute Genome Sequencing Center for Infectious Disease"/>
            <person name="Neafsey D."/>
            <person name="Hoffman S."/>
            <person name="Volkman S."/>
            <person name="Rosenthal P."/>
            <person name="Walker B."/>
            <person name="Young S.K."/>
            <person name="Zeng Q."/>
            <person name="Gargeya S."/>
            <person name="Fitzgerald M."/>
            <person name="Haas B."/>
            <person name="Abouelleil A."/>
            <person name="Allen A.W."/>
            <person name="Alvarado L."/>
            <person name="Arachchi H.M."/>
            <person name="Berlin A.M."/>
            <person name="Chapman S.B."/>
            <person name="Gainer-Dewar J."/>
            <person name="Goldberg J."/>
            <person name="Griggs A."/>
            <person name="Gujja S."/>
            <person name="Hansen M."/>
            <person name="Howarth C."/>
            <person name="Imamovic A."/>
            <person name="Ireland A."/>
            <person name="Larimer J."/>
            <person name="McCowan C."/>
            <person name="Murphy C."/>
            <person name="Pearson M."/>
            <person name="Poon T.W."/>
            <person name="Priest M."/>
            <person name="Roberts A."/>
            <person name="Saif S."/>
            <person name="Shea T."/>
            <person name="Sisk P."/>
            <person name="Sykes S."/>
            <person name="Wortman J."/>
            <person name="Nusbaum C."/>
            <person name="Birren B."/>
        </authorList>
    </citation>
    <scope>NUCLEOTIDE SEQUENCE [LARGE SCALE GENOMIC DNA]</scope>
    <source>
        <strain evidence="1 2">FCH/4</strain>
    </source>
</reference>
<evidence type="ECO:0000313" key="2">
    <source>
        <dbReference type="Proteomes" id="UP000030656"/>
    </source>
</evidence>
<protein>
    <submittedName>
        <fullName evidence="1">Uncharacterized protein</fullName>
    </submittedName>
</protein>
<proteinExistence type="predicted"/>